<evidence type="ECO:0000256" key="1">
    <source>
        <dbReference type="SAM" id="MobiDB-lite"/>
    </source>
</evidence>
<organism evidence="3 4">
    <name type="scientific">Macrostomum lignano</name>
    <dbReference type="NCBI Taxonomy" id="282301"/>
    <lineage>
        <taxon>Eukaryota</taxon>
        <taxon>Metazoa</taxon>
        <taxon>Spiralia</taxon>
        <taxon>Lophotrochozoa</taxon>
        <taxon>Platyhelminthes</taxon>
        <taxon>Rhabditophora</taxon>
        <taxon>Macrostomorpha</taxon>
        <taxon>Macrostomida</taxon>
        <taxon>Macrostomidae</taxon>
        <taxon>Macrostomum</taxon>
    </lineage>
</organism>
<proteinExistence type="predicted"/>
<dbReference type="AlphaFoldDB" id="A0A1I8FIB9"/>
<sequence>DNKHSPIFGAQDLVENFSKSRTEVEVAQRLTPALKRPWVRFRASSASTVTSDGDAPHGQVQNSLALQHKYALPLLKTLGELNNPFRISRLSTTIILKPKREMPEIDQHQQPRYLAVSAAAVLTSLPFARRIHQNLPSLSINSKVAAAVAIAATAGGGLLIALLGRRLLNDCRRRRRLRAALNAKRAERRRAKAEFGAYLASQTMSDAEEARDSGPYSSPARRRTARRSRLGQDRVLLDYQRRAYPSGPEPDPLRGRVPASGPVRGAGRPARLKGLR</sequence>
<accession>A0A1I8FIB9</accession>
<dbReference type="WBParaSite" id="maker-unitig_35109-snap-gene-0.4-mRNA-1">
    <property type="protein sequence ID" value="maker-unitig_35109-snap-gene-0.4-mRNA-1"/>
    <property type="gene ID" value="maker-unitig_35109-snap-gene-0.4"/>
</dbReference>
<feature type="transmembrane region" description="Helical" evidence="2">
    <location>
        <begin position="144"/>
        <end position="168"/>
    </location>
</feature>
<keyword evidence="2" id="KW-0472">Membrane</keyword>
<evidence type="ECO:0000313" key="4">
    <source>
        <dbReference type="WBParaSite" id="maker-unitig_35109-snap-gene-0.4-mRNA-1"/>
    </source>
</evidence>
<feature type="compositionally biased region" description="Basic residues" evidence="1">
    <location>
        <begin position="220"/>
        <end position="229"/>
    </location>
</feature>
<evidence type="ECO:0000256" key="2">
    <source>
        <dbReference type="SAM" id="Phobius"/>
    </source>
</evidence>
<evidence type="ECO:0000313" key="3">
    <source>
        <dbReference type="Proteomes" id="UP000095280"/>
    </source>
</evidence>
<dbReference type="Proteomes" id="UP000095280">
    <property type="component" value="Unplaced"/>
</dbReference>
<name>A0A1I8FIB9_9PLAT</name>
<keyword evidence="2" id="KW-1133">Transmembrane helix</keyword>
<protein>
    <submittedName>
        <fullName evidence="4">Transmembrane protein</fullName>
    </submittedName>
</protein>
<keyword evidence="2" id="KW-0812">Transmembrane</keyword>
<reference evidence="4" key="1">
    <citation type="submission" date="2016-11" db="UniProtKB">
        <authorList>
            <consortium name="WormBaseParasite"/>
        </authorList>
    </citation>
    <scope>IDENTIFICATION</scope>
</reference>
<keyword evidence="3" id="KW-1185">Reference proteome</keyword>
<feature type="compositionally biased region" description="Basic and acidic residues" evidence="1">
    <location>
        <begin position="230"/>
        <end position="241"/>
    </location>
</feature>
<feature type="region of interest" description="Disordered" evidence="1">
    <location>
        <begin position="204"/>
        <end position="276"/>
    </location>
</feature>